<keyword evidence="2" id="KW-0175">Coiled coil</keyword>
<feature type="coiled-coil region" evidence="2">
    <location>
        <begin position="139"/>
        <end position="173"/>
    </location>
</feature>
<dbReference type="SUPFAM" id="SSF46966">
    <property type="entry name" value="Spectrin repeat"/>
    <property type="match status" value="1"/>
</dbReference>
<dbReference type="InterPro" id="IPR002017">
    <property type="entry name" value="Spectrin_repeat"/>
</dbReference>
<sequence length="176" mass="20755">FQYFKRDADELESWINEKLQVALDESWKDPTNLQAKIQKHQAFEAEVHAHANAIAELDATGNDMISQQHFASEVIKQRLEELHRLWEMLMIKMNNKGYQLQQAFILVQFLRRCDEIMYWIKDKEAIVSSGDIGQDLEHVEVLQKNFDEFKKDMASQEIRINEIDRDANALIQKDHP</sequence>
<dbReference type="SMART" id="SM00150">
    <property type="entry name" value="SPEC"/>
    <property type="match status" value="2"/>
</dbReference>
<dbReference type="Gene3D" id="1.20.58.60">
    <property type="match status" value="2"/>
</dbReference>
<feature type="non-terminal residue" evidence="3">
    <location>
        <position position="176"/>
    </location>
</feature>
<accession>A0A1Y3AP74</accession>
<dbReference type="Proteomes" id="UP000194236">
    <property type="component" value="Unassembled WGS sequence"/>
</dbReference>
<comment type="caution">
    <text evidence="3">The sequence shown here is derived from an EMBL/GenBank/DDBJ whole genome shotgun (WGS) entry which is preliminary data.</text>
</comment>
<evidence type="ECO:0000256" key="2">
    <source>
        <dbReference type="SAM" id="Coils"/>
    </source>
</evidence>
<dbReference type="InterPro" id="IPR018159">
    <property type="entry name" value="Spectrin/alpha-actinin"/>
</dbReference>
<dbReference type="AlphaFoldDB" id="A0A1Y3AP74"/>
<evidence type="ECO:0000256" key="1">
    <source>
        <dbReference type="ARBA" id="ARBA00022737"/>
    </source>
</evidence>
<dbReference type="FunFam" id="1.20.58.60:FF:000006">
    <property type="entry name" value="Spectrin alpha chain, non-erythrocytic 1"/>
    <property type="match status" value="1"/>
</dbReference>
<dbReference type="PANTHER" id="PTHR11915">
    <property type="entry name" value="SPECTRIN/FILAMIN RELATED CYTOSKELETAL PROTEIN"/>
    <property type="match status" value="1"/>
</dbReference>
<gene>
    <name evidence="3" type="ORF">BLA29_011962</name>
</gene>
<evidence type="ECO:0008006" key="5">
    <source>
        <dbReference type="Google" id="ProtNLM"/>
    </source>
</evidence>
<dbReference type="EMBL" id="MUJZ01069471">
    <property type="protein sequence ID" value="OTF69634.1"/>
    <property type="molecule type" value="Genomic_DNA"/>
</dbReference>
<name>A0A1Y3AP74_EURMA</name>
<evidence type="ECO:0000313" key="3">
    <source>
        <dbReference type="EMBL" id="OTF69634.1"/>
    </source>
</evidence>
<evidence type="ECO:0000313" key="4">
    <source>
        <dbReference type="Proteomes" id="UP000194236"/>
    </source>
</evidence>
<dbReference type="CDD" id="cd00176">
    <property type="entry name" value="SPEC"/>
    <property type="match status" value="1"/>
</dbReference>
<dbReference type="OrthoDB" id="6018565at2759"/>
<protein>
    <recommendedName>
        <fullName evidence="5">Spectrin beta chain-like protein</fullName>
    </recommendedName>
</protein>
<feature type="non-terminal residue" evidence="3">
    <location>
        <position position="1"/>
    </location>
</feature>
<reference evidence="3 4" key="1">
    <citation type="submission" date="2017-03" db="EMBL/GenBank/DDBJ databases">
        <title>Genome Survey of Euroglyphus maynei.</title>
        <authorList>
            <person name="Arlian L.G."/>
            <person name="Morgan M.S."/>
            <person name="Rider S.D."/>
        </authorList>
    </citation>
    <scope>NUCLEOTIDE SEQUENCE [LARGE SCALE GENOMIC DNA]</scope>
    <source>
        <strain evidence="3">Arlian Lab</strain>
        <tissue evidence="3">Whole body</tissue>
    </source>
</reference>
<keyword evidence="1" id="KW-0677">Repeat</keyword>
<dbReference type="Pfam" id="PF00435">
    <property type="entry name" value="Spectrin"/>
    <property type="match status" value="2"/>
</dbReference>
<organism evidence="3 4">
    <name type="scientific">Euroglyphus maynei</name>
    <name type="common">Mayne's house dust mite</name>
    <dbReference type="NCBI Taxonomy" id="6958"/>
    <lineage>
        <taxon>Eukaryota</taxon>
        <taxon>Metazoa</taxon>
        <taxon>Ecdysozoa</taxon>
        <taxon>Arthropoda</taxon>
        <taxon>Chelicerata</taxon>
        <taxon>Arachnida</taxon>
        <taxon>Acari</taxon>
        <taxon>Acariformes</taxon>
        <taxon>Sarcoptiformes</taxon>
        <taxon>Astigmata</taxon>
        <taxon>Psoroptidia</taxon>
        <taxon>Analgoidea</taxon>
        <taxon>Pyroglyphidae</taxon>
        <taxon>Pyroglyphinae</taxon>
        <taxon>Euroglyphus</taxon>
    </lineage>
</organism>
<keyword evidence="4" id="KW-1185">Reference proteome</keyword>
<proteinExistence type="predicted"/>